<comment type="caution">
    <text evidence="2">The sequence shown here is derived from an EMBL/GenBank/DDBJ whole genome shotgun (WGS) entry which is preliminary data.</text>
</comment>
<sequence length="141" mass="15110">MSVLDLGLWMNMSAAVATTLYHIAVLSLSARAPDVPPRAIFTSITTAGCASLLVFAWFAALAMTILVLVIGRDAFPGPPPLVEMNFPFHATLVGLTGAELLVMVAITRLSGYPHAPSRAQAAFQRRIALRPLRSTRRPLSV</sequence>
<keyword evidence="1" id="KW-1133">Transmembrane helix</keyword>
<evidence type="ECO:0000313" key="2">
    <source>
        <dbReference type="EMBL" id="KAJ7099288.1"/>
    </source>
</evidence>
<accession>A0AAD6UHH7</accession>
<feature type="transmembrane region" description="Helical" evidence="1">
    <location>
        <begin position="6"/>
        <end position="28"/>
    </location>
</feature>
<reference evidence="2" key="1">
    <citation type="submission" date="2023-03" db="EMBL/GenBank/DDBJ databases">
        <title>Massive genome expansion in bonnet fungi (Mycena s.s.) driven by repeated elements and novel gene families across ecological guilds.</title>
        <authorList>
            <consortium name="Lawrence Berkeley National Laboratory"/>
            <person name="Harder C.B."/>
            <person name="Miyauchi S."/>
            <person name="Viragh M."/>
            <person name="Kuo A."/>
            <person name="Thoen E."/>
            <person name="Andreopoulos B."/>
            <person name="Lu D."/>
            <person name="Skrede I."/>
            <person name="Drula E."/>
            <person name="Henrissat B."/>
            <person name="Morin E."/>
            <person name="Kohler A."/>
            <person name="Barry K."/>
            <person name="LaButti K."/>
            <person name="Morin E."/>
            <person name="Salamov A."/>
            <person name="Lipzen A."/>
            <person name="Mereny Z."/>
            <person name="Hegedus B."/>
            <person name="Baldrian P."/>
            <person name="Stursova M."/>
            <person name="Weitz H."/>
            <person name="Taylor A."/>
            <person name="Grigoriev I.V."/>
            <person name="Nagy L.G."/>
            <person name="Martin F."/>
            <person name="Kauserud H."/>
        </authorList>
    </citation>
    <scope>NUCLEOTIDE SEQUENCE</scope>
    <source>
        <strain evidence="2">CBHHK173m</strain>
    </source>
</reference>
<evidence type="ECO:0000256" key="1">
    <source>
        <dbReference type="SAM" id="Phobius"/>
    </source>
</evidence>
<dbReference type="Proteomes" id="UP001222325">
    <property type="component" value="Unassembled WGS sequence"/>
</dbReference>
<feature type="transmembrane region" description="Helical" evidence="1">
    <location>
        <begin position="90"/>
        <end position="109"/>
    </location>
</feature>
<feature type="transmembrane region" description="Helical" evidence="1">
    <location>
        <begin position="40"/>
        <end position="70"/>
    </location>
</feature>
<keyword evidence="1" id="KW-0812">Transmembrane</keyword>
<proteinExistence type="predicted"/>
<keyword evidence="1" id="KW-0472">Membrane</keyword>
<dbReference type="EMBL" id="JARJCN010000007">
    <property type="protein sequence ID" value="KAJ7099288.1"/>
    <property type="molecule type" value="Genomic_DNA"/>
</dbReference>
<organism evidence="2 3">
    <name type="scientific">Mycena belliarum</name>
    <dbReference type="NCBI Taxonomy" id="1033014"/>
    <lineage>
        <taxon>Eukaryota</taxon>
        <taxon>Fungi</taxon>
        <taxon>Dikarya</taxon>
        <taxon>Basidiomycota</taxon>
        <taxon>Agaricomycotina</taxon>
        <taxon>Agaricomycetes</taxon>
        <taxon>Agaricomycetidae</taxon>
        <taxon>Agaricales</taxon>
        <taxon>Marasmiineae</taxon>
        <taxon>Mycenaceae</taxon>
        <taxon>Mycena</taxon>
    </lineage>
</organism>
<gene>
    <name evidence="2" type="ORF">B0H15DRAFT_542029</name>
</gene>
<evidence type="ECO:0000313" key="3">
    <source>
        <dbReference type="Proteomes" id="UP001222325"/>
    </source>
</evidence>
<name>A0AAD6UHH7_9AGAR</name>
<dbReference type="AlphaFoldDB" id="A0AAD6UHH7"/>
<keyword evidence="3" id="KW-1185">Reference proteome</keyword>
<protein>
    <submittedName>
        <fullName evidence="2">Uncharacterized protein</fullName>
    </submittedName>
</protein>